<dbReference type="InterPro" id="IPR029044">
    <property type="entry name" value="Nucleotide-diphossugar_trans"/>
</dbReference>
<name>A0ABY7B3X1_9PSEU</name>
<dbReference type="Pfam" id="PF12804">
    <property type="entry name" value="NTP_transf_3"/>
    <property type="match status" value="1"/>
</dbReference>
<accession>A0ABY7B3X1</accession>
<dbReference type="InterPro" id="IPR025877">
    <property type="entry name" value="MobA-like_NTP_Trfase"/>
</dbReference>
<dbReference type="EMBL" id="CP113836">
    <property type="protein sequence ID" value="WAL67031.1"/>
    <property type="molecule type" value="Genomic_DNA"/>
</dbReference>
<dbReference type="PANTHER" id="PTHR43777">
    <property type="entry name" value="MOLYBDENUM COFACTOR CYTIDYLYLTRANSFERASE"/>
    <property type="match status" value="1"/>
</dbReference>
<dbReference type="CDD" id="cd04182">
    <property type="entry name" value="GT_2_like_f"/>
    <property type="match status" value="1"/>
</dbReference>
<dbReference type="RefSeq" id="WP_268757155.1">
    <property type="nucleotide sequence ID" value="NZ_CP113836.1"/>
</dbReference>
<evidence type="ECO:0000313" key="3">
    <source>
        <dbReference type="Proteomes" id="UP001163203"/>
    </source>
</evidence>
<evidence type="ECO:0000313" key="2">
    <source>
        <dbReference type="EMBL" id="WAL67031.1"/>
    </source>
</evidence>
<proteinExistence type="predicted"/>
<organism evidence="2 3">
    <name type="scientific">Amycolatopsis cynarae</name>
    <dbReference type="NCBI Taxonomy" id="2995223"/>
    <lineage>
        <taxon>Bacteria</taxon>
        <taxon>Bacillati</taxon>
        <taxon>Actinomycetota</taxon>
        <taxon>Actinomycetes</taxon>
        <taxon>Pseudonocardiales</taxon>
        <taxon>Pseudonocardiaceae</taxon>
        <taxon>Amycolatopsis</taxon>
    </lineage>
</organism>
<dbReference type="PANTHER" id="PTHR43777:SF1">
    <property type="entry name" value="MOLYBDENUM COFACTOR CYTIDYLYLTRANSFERASE"/>
    <property type="match status" value="1"/>
</dbReference>
<feature type="domain" description="MobA-like NTP transferase" evidence="1">
    <location>
        <begin position="6"/>
        <end position="162"/>
    </location>
</feature>
<dbReference type="SUPFAM" id="SSF53448">
    <property type="entry name" value="Nucleotide-diphospho-sugar transferases"/>
    <property type="match status" value="1"/>
</dbReference>
<gene>
    <name evidence="2" type="ORF">ORV05_04365</name>
</gene>
<protein>
    <submittedName>
        <fullName evidence="2">Nucleotidyltransferase family protein</fullName>
    </submittedName>
</protein>
<keyword evidence="3" id="KW-1185">Reference proteome</keyword>
<dbReference type="Proteomes" id="UP001163203">
    <property type="component" value="Chromosome"/>
</dbReference>
<sequence length="187" mass="19555">MASCAGLLLAAGAGRRFGRPKALVELDGEPLVRRAVRALTDGGCSPIRVVLGARADEVRVLLPDPAVSVHAPDWADGMGASLRVGLRSLPEADAVLVHLVDLPGVDARVVARLAALASPEIVARASYQGVPGHPVLIGRRWWDEIADGARGDRGARDWLAGREDLRLVDCSDLGTGGDVDTPADLNP</sequence>
<dbReference type="Gene3D" id="3.90.550.10">
    <property type="entry name" value="Spore Coat Polysaccharide Biosynthesis Protein SpsA, Chain A"/>
    <property type="match status" value="1"/>
</dbReference>
<reference evidence="2" key="1">
    <citation type="submission" date="2022-11" db="EMBL/GenBank/DDBJ databases">
        <authorList>
            <person name="Mo P."/>
        </authorList>
    </citation>
    <scope>NUCLEOTIDE SEQUENCE</scope>
    <source>
        <strain evidence="2">HUAS 11-8</strain>
    </source>
</reference>
<evidence type="ECO:0000259" key="1">
    <source>
        <dbReference type="Pfam" id="PF12804"/>
    </source>
</evidence>